<reference evidence="2" key="1">
    <citation type="submission" date="2022-11" db="UniProtKB">
        <authorList>
            <consortium name="WormBaseParasite"/>
        </authorList>
    </citation>
    <scope>IDENTIFICATION</scope>
</reference>
<accession>A0A915IV15</accession>
<proteinExistence type="predicted"/>
<name>A0A915IV15_ROMCU</name>
<evidence type="ECO:0000313" key="2">
    <source>
        <dbReference type="WBParaSite" id="nRc.2.0.1.t17908-RA"/>
    </source>
</evidence>
<keyword evidence="1" id="KW-1185">Reference proteome</keyword>
<organism evidence="1 2">
    <name type="scientific">Romanomermis culicivorax</name>
    <name type="common">Nematode worm</name>
    <dbReference type="NCBI Taxonomy" id="13658"/>
    <lineage>
        <taxon>Eukaryota</taxon>
        <taxon>Metazoa</taxon>
        <taxon>Ecdysozoa</taxon>
        <taxon>Nematoda</taxon>
        <taxon>Enoplea</taxon>
        <taxon>Dorylaimia</taxon>
        <taxon>Mermithida</taxon>
        <taxon>Mermithoidea</taxon>
        <taxon>Mermithidae</taxon>
        <taxon>Romanomermis</taxon>
    </lineage>
</organism>
<evidence type="ECO:0000313" key="1">
    <source>
        <dbReference type="Proteomes" id="UP000887565"/>
    </source>
</evidence>
<dbReference type="AlphaFoldDB" id="A0A915IV15"/>
<protein>
    <submittedName>
        <fullName evidence="2">Uncharacterized protein</fullName>
    </submittedName>
</protein>
<dbReference type="Proteomes" id="UP000887565">
    <property type="component" value="Unplaced"/>
</dbReference>
<dbReference type="WBParaSite" id="nRc.2.0.1.t17908-RA">
    <property type="protein sequence ID" value="nRc.2.0.1.t17908-RA"/>
    <property type="gene ID" value="nRc.2.0.1.g17908"/>
</dbReference>
<sequence length="65" mass="7586">MFESNCTMTCNDQMDRDFNKTFGGEKNATRGSNPMVMHLSGTYKEKNLNELCQYIKFTNFCNTRQ</sequence>